<dbReference type="InterPro" id="IPR050109">
    <property type="entry name" value="HTH-type_TetR-like_transc_reg"/>
</dbReference>
<dbReference type="PROSITE" id="PS50977">
    <property type="entry name" value="HTH_TETR_2"/>
    <property type="match status" value="1"/>
</dbReference>
<name>A0ABP6T6M2_9ACTN</name>
<feature type="DNA-binding region" description="H-T-H motif" evidence="2">
    <location>
        <begin position="43"/>
        <end position="62"/>
    </location>
</feature>
<dbReference type="Proteomes" id="UP001501676">
    <property type="component" value="Unassembled WGS sequence"/>
</dbReference>
<evidence type="ECO:0000256" key="1">
    <source>
        <dbReference type="ARBA" id="ARBA00023125"/>
    </source>
</evidence>
<keyword evidence="1 2" id="KW-0238">DNA-binding</keyword>
<dbReference type="InterPro" id="IPR001647">
    <property type="entry name" value="HTH_TetR"/>
</dbReference>
<organism evidence="4 5">
    <name type="scientific">Cryptosporangium minutisporangium</name>
    <dbReference type="NCBI Taxonomy" id="113569"/>
    <lineage>
        <taxon>Bacteria</taxon>
        <taxon>Bacillati</taxon>
        <taxon>Actinomycetota</taxon>
        <taxon>Actinomycetes</taxon>
        <taxon>Cryptosporangiales</taxon>
        <taxon>Cryptosporangiaceae</taxon>
        <taxon>Cryptosporangium</taxon>
    </lineage>
</organism>
<dbReference type="SUPFAM" id="SSF46689">
    <property type="entry name" value="Homeodomain-like"/>
    <property type="match status" value="1"/>
</dbReference>
<dbReference type="PANTHER" id="PTHR30055:SF209">
    <property type="entry name" value="POSSIBLE TRANSCRIPTIONAL REGULATORY PROTEIN (PROBABLY TETR-FAMILY)"/>
    <property type="match status" value="1"/>
</dbReference>
<evidence type="ECO:0000259" key="3">
    <source>
        <dbReference type="PROSITE" id="PS50977"/>
    </source>
</evidence>
<evidence type="ECO:0000313" key="4">
    <source>
        <dbReference type="EMBL" id="GAA3392880.1"/>
    </source>
</evidence>
<dbReference type="SUPFAM" id="SSF48498">
    <property type="entry name" value="Tetracyclin repressor-like, C-terminal domain"/>
    <property type="match status" value="1"/>
</dbReference>
<feature type="domain" description="HTH tetR-type" evidence="3">
    <location>
        <begin position="19"/>
        <end position="80"/>
    </location>
</feature>
<proteinExistence type="predicted"/>
<accession>A0ABP6T6M2</accession>
<dbReference type="InterPro" id="IPR009057">
    <property type="entry name" value="Homeodomain-like_sf"/>
</dbReference>
<keyword evidence="5" id="KW-1185">Reference proteome</keyword>
<evidence type="ECO:0000256" key="2">
    <source>
        <dbReference type="PROSITE-ProRule" id="PRU00335"/>
    </source>
</evidence>
<dbReference type="Gene3D" id="1.10.10.60">
    <property type="entry name" value="Homeodomain-like"/>
    <property type="match status" value="1"/>
</dbReference>
<evidence type="ECO:0000313" key="5">
    <source>
        <dbReference type="Proteomes" id="UP001501676"/>
    </source>
</evidence>
<dbReference type="RefSeq" id="WP_345731245.1">
    <property type="nucleotide sequence ID" value="NZ_BAAAYN010000040.1"/>
</dbReference>
<dbReference type="Gene3D" id="1.10.357.10">
    <property type="entry name" value="Tetracycline Repressor, domain 2"/>
    <property type="match status" value="1"/>
</dbReference>
<dbReference type="PANTHER" id="PTHR30055">
    <property type="entry name" value="HTH-TYPE TRANSCRIPTIONAL REGULATOR RUTR"/>
    <property type="match status" value="1"/>
</dbReference>
<gene>
    <name evidence="4" type="ORF">GCM10020369_56230</name>
</gene>
<protein>
    <submittedName>
        <fullName evidence="4">TetR/AcrR family transcriptional regulator</fullName>
    </submittedName>
</protein>
<dbReference type="EMBL" id="BAAAYN010000040">
    <property type="protein sequence ID" value="GAA3392880.1"/>
    <property type="molecule type" value="Genomic_DNA"/>
</dbReference>
<reference evidence="5" key="1">
    <citation type="journal article" date="2019" name="Int. J. Syst. Evol. Microbiol.">
        <title>The Global Catalogue of Microorganisms (GCM) 10K type strain sequencing project: providing services to taxonomists for standard genome sequencing and annotation.</title>
        <authorList>
            <consortium name="The Broad Institute Genomics Platform"/>
            <consortium name="The Broad Institute Genome Sequencing Center for Infectious Disease"/>
            <person name="Wu L."/>
            <person name="Ma J."/>
        </authorList>
    </citation>
    <scope>NUCLEOTIDE SEQUENCE [LARGE SCALE GENOMIC DNA]</scope>
    <source>
        <strain evidence="5">JCM 9458</strain>
    </source>
</reference>
<sequence length="215" mass="22862">MDSGTLRTYGGIAGADRAAERRVQLLEAGLDLLGAPEGQGEVTVRGVCRRAGLTARYFYESFADRDALTVAVYDSVVAELGAEVLAAVEATPHAAPARTRAGLAVLVRSIAEDPRRGRLLFSRSLGVSPVVAARRAESTRWFVDLLASQVRAFYRIERSPRVDVAAELLVGGVAQILTSWLDGALDLSADELVEHCAELFLAVAGERPARGSADA</sequence>
<dbReference type="InterPro" id="IPR036271">
    <property type="entry name" value="Tet_transcr_reg_TetR-rel_C_sf"/>
</dbReference>
<comment type="caution">
    <text evidence="4">The sequence shown here is derived from an EMBL/GenBank/DDBJ whole genome shotgun (WGS) entry which is preliminary data.</text>
</comment>